<dbReference type="PANTHER" id="PTHR43677">
    <property type="entry name" value="SHORT-CHAIN DEHYDROGENASE/REDUCTASE"/>
    <property type="match status" value="1"/>
</dbReference>
<dbReference type="InterPro" id="IPR011032">
    <property type="entry name" value="GroES-like_sf"/>
</dbReference>
<organism evidence="2 3">
    <name type="scientific">Mycolicibacterium grossiae</name>
    <dbReference type="NCBI Taxonomy" id="1552759"/>
    <lineage>
        <taxon>Bacteria</taxon>
        <taxon>Bacillati</taxon>
        <taxon>Actinomycetota</taxon>
        <taxon>Actinomycetes</taxon>
        <taxon>Mycobacteriales</taxon>
        <taxon>Mycobacteriaceae</taxon>
        <taxon>Mycolicibacterium</taxon>
    </lineage>
</organism>
<dbReference type="InterPro" id="IPR020843">
    <property type="entry name" value="ER"/>
</dbReference>
<dbReference type="Gene3D" id="3.40.50.720">
    <property type="entry name" value="NAD(P)-binding Rossmann-like Domain"/>
    <property type="match status" value="1"/>
</dbReference>
<comment type="caution">
    <text evidence="2">The sequence shown here is derived from an EMBL/GenBank/DDBJ whole genome shotgun (WGS) entry which is preliminary data.</text>
</comment>
<dbReference type="GO" id="GO:0016491">
    <property type="term" value="F:oxidoreductase activity"/>
    <property type="evidence" value="ECO:0007669"/>
    <property type="project" value="InterPro"/>
</dbReference>
<dbReference type="Proteomes" id="UP000178953">
    <property type="component" value="Unassembled WGS sequence"/>
</dbReference>
<dbReference type="RefSeq" id="WP_070355074.1">
    <property type="nucleotide sequence ID" value="NZ_CP043474.1"/>
</dbReference>
<keyword evidence="3" id="KW-1185">Reference proteome</keyword>
<evidence type="ECO:0000259" key="1">
    <source>
        <dbReference type="SMART" id="SM00829"/>
    </source>
</evidence>
<dbReference type="SUPFAM" id="SSF51735">
    <property type="entry name" value="NAD(P)-binding Rossmann-fold domains"/>
    <property type="match status" value="1"/>
</dbReference>
<evidence type="ECO:0000313" key="2">
    <source>
        <dbReference type="EMBL" id="OFJ51699.1"/>
    </source>
</evidence>
<dbReference type="OrthoDB" id="9787435at2"/>
<reference evidence="2 3" key="1">
    <citation type="submission" date="2016-09" db="EMBL/GenBank/DDBJ databases">
        <title>genome sequence of Mycobacterium sp. 739 SCH.</title>
        <authorList>
            <person name="Greninger A.L."/>
            <person name="Qin X."/>
            <person name="Jerome K."/>
            <person name="Vora S."/>
            <person name="Quinn K."/>
        </authorList>
    </citation>
    <scope>NUCLEOTIDE SEQUENCE [LARGE SCALE GENOMIC DNA]</scope>
    <source>
        <strain evidence="2 3">SCH</strain>
    </source>
</reference>
<gene>
    <name evidence="2" type="ORF">BEL07_21350</name>
</gene>
<dbReference type="InterPro" id="IPR036291">
    <property type="entry name" value="NAD(P)-bd_dom_sf"/>
</dbReference>
<feature type="domain" description="Enoyl reductase (ER)" evidence="1">
    <location>
        <begin position="10"/>
        <end position="321"/>
    </location>
</feature>
<dbReference type="SMART" id="SM00829">
    <property type="entry name" value="PKS_ER"/>
    <property type="match status" value="1"/>
</dbReference>
<dbReference type="InterPro" id="IPR051397">
    <property type="entry name" value="Zn-ADH-like_protein"/>
</dbReference>
<protein>
    <submittedName>
        <fullName evidence="2">Alcohol dehydrogenase</fullName>
    </submittedName>
</protein>
<sequence>MHAAVVHAWGTPPTYTEVPDPEPRDGTVVATVEASALTNLTRGIVSGKHYASREIGLPAIPGVDGVARLEDGRRVYASAISAHGMMAERTAIDPAGTVEIPAGVDSVTAAALPNPGTSAWMALAHGAAIRPGQRILVLGATGVTGATAVQLATSMFGAGHVTVAGRDAERLNWLLGVGADDAIAMRDEDLATRVGELHAAEPFDAVLDYLWGEPAAVTLRALAASHPSTHYHPTRWVQIGSMAGDEIALPAGVLRGTAITVSGIGFGSIPPEVIARSRTEALPLLFDMVADGRLHLATAERPLADVERVWTTPEPSGTRVVLVP</sequence>
<dbReference type="EMBL" id="MCHX01000058">
    <property type="protein sequence ID" value="OFJ51699.1"/>
    <property type="molecule type" value="Genomic_DNA"/>
</dbReference>
<dbReference type="Pfam" id="PF00107">
    <property type="entry name" value="ADH_zinc_N"/>
    <property type="match status" value="1"/>
</dbReference>
<dbReference type="PANTHER" id="PTHR43677:SF11">
    <property type="entry name" value="ZINC-CONTAINING ALCOHOL DEHYDROGENASE"/>
    <property type="match status" value="1"/>
</dbReference>
<proteinExistence type="predicted"/>
<evidence type="ECO:0000313" key="3">
    <source>
        <dbReference type="Proteomes" id="UP000178953"/>
    </source>
</evidence>
<dbReference type="Gene3D" id="3.90.180.10">
    <property type="entry name" value="Medium-chain alcohol dehydrogenases, catalytic domain"/>
    <property type="match status" value="1"/>
</dbReference>
<dbReference type="SUPFAM" id="SSF50129">
    <property type="entry name" value="GroES-like"/>
    <property type="match status" value="1"/>
</dbReference>
<accession>A0A1E8Q0W6</accession>
<dbReference type="AlphaFoldDB" id="A0A1E8Q0W6"/>
<name>A0A1E8Q0W6_9MYCO</name>
<dbReference type="InterPro" id="IPR013149">
    <property type="entry name" value="ADH-like_C"/>
</dbReference>